<reference evidence="11 12" key="1">
    <citation type="submission" date="2017-09" db="EMBL/GenBank/DDBJ databases">
        <authorList>
            <consortium name="International Durum Wheat Genome Sequencing Consortium (IDWGSC)"/>
            <person name="Milanesi L."/>
        </authorList>
    </citation>
    <scope>NUCLEOTIDE SEQUENCE [LARGE SCALE GENOMIC DNA]</scope>
    <source>
        <strain evidence="12">cv. Svevo</strain>
    </source>
</reference>
<feature type="domain" description="Leucine-rich repeat-containing N-terminal plant-type" evidence="10">
    <location>
        <begin position="37"/>
        <end position="74"/>
    </location>
</feature>
<keyword evidence="2" id="KW-0433">Leucine-rich repeat</keyword>
<keyword evidence="12" id="KW-1185">Reference proteome</keyword>
<accession>A0A9R1BI37</accession>
<evidence type="ECO:0000256" key="1">
    <source>
        <dbReference type="ARBA" id="ARBA00004479"/>
    </source>
</evidence>
<keyword evidence="4 9" id="KW-0732">Signal</keyword>
<keyword evidence="5" id="KW-0677">Repeat</keyword>
<comment type="subcellular location">
    <subcellularLocation>
        <location evidence="1">Membrane</location>
        <topology evidence="1">Single-pass type I membrane protein</topology>
    </subcellularLocation>
</comment>
<dbReference type="InterPro" id="IPR032675">
    <property type="entry name" value="LRR_dom_sf"/>
</dbReference>
<evidence type="ECO:0000256" key="7">
    <source>
        <dbReference type="ARBA" id="ARBA00023136"/>
    </source>
</evidence>
<dbReference type="Gramene" id="TRITD7Av1G017330.2">
    <property type="protein sequence ID" value="TRITD7Av1G017330.2"/>
    <property type="gene ID" value="TRITD7Av1G017330"/>
</dbReference>
<dbReference type="GO" id="GO:0016020">
    <property type="term" value="C:membrane"/>
    <property type="evidence" value="ECO:0007669"/>
    <property type="project" value="UniProtKB-SubCell"/>
</dbReference>
<evidence type="ECO:0000259" key="10">
    <source>
        <dbReference type="Pfam" id="PF08263"/>
    </source>
</evidence>
<feature type="signal peptide" evidence="9">
    <location>
        <begin position="1"/>
        <end position="17"/>
    </location>
</feature>
<keyword evidence="3" id="KW-0812">Transmembrane</keyword>
<keyword evidence="7" id="KW-0472">Membrane</keyword>
<feature type="chain" id="PRO_5040125843" description="Leucine-rich repeat-containing N-terminal plant-type domain-containing protein" evidence="9">
    <location>
        <begin position="18"/>
        <end position="123"/>
    </location>
</feature>
<gene>
    <name evidence="11" type="ORF">TRITD_7Av1G017330</name>
</gene>
<dbReference type="Gene3D" id="3.80.10.10">
    <property type="entry name" value="Ribonuclease Inhibitor"/>
    <property type="match status" value="1"/>
</dbReference>
<evidence type="ECO:0000256" key="4">
    <source>
        <dbReference type="ARBA" id="ARBA00022729"/>
    </source>
</evidence>
<sequence length="123" mass="13096">MHRTASLLLLIIISASSFFTGGAPQPPSSHGGGCIAAERTALLSFKEGITSDPAGLLASWRGQDCSRWRGVNCSNQTGHVIRLRLRSPNPDLYGDPCEGNSLFAFLGASRAPGPQYELLVRAK</sequence>
<organism evidence="11 12">
    <name type="scientific">Triticum turgidum subsp. durum</name>
    <name type="common">Durum wheat</name>
    <name type="synonym">Triticum durum</name>
    <dbReference type="NCBI Taxonomy" id="4567"/>
    <lineage>
        <taxon>Eukaryota</taxon>
        <taxon>Viridiplantae</taxon>
        <taxon>Streptophyta</taxon>
        <taxon>Embryophyta</taxon>
        <taxon>Tracheophyta</taxon>
        <taxon>Spermatophyta</taxon>
        <taxon>Magnoliopsida</taxon>
        <taxon>Liliopsida</taxon>
        <taxon>Poales</taxon>
        <taxon>Poaceae</taxon>
        <taxon>BOP clade</taxon>
        <taxon>Pooideae</taxon>
        <taxon>Triticodae</taxon>
        <taxon>Triticeae</taxon>
        <taxon>Triticinae</taxon>
        <taxon>Triticum</taxon>
    </lineage>
</organism>
<keyword evidence="6" id="KW-1133">Transmembrane helix</keyword>
<dbReference type="Pfam" id="PF08263">
    <property type="entry name" value="LRRNT_2"/>
    <property type="match status" value="1"/>
</dbReference>
<dbReference type="PANTHER" id="PTHR48063:SF9">
    <property type="entry name" value="LRR PROTEIN WM1.10"/>
    <property type="match status" value="1"/>
</dbReference>
<evidence type="ECO:0000313" key="11">
    <source>
        <dbReference type="EMBL" id="VAI69449.1"/>
    </source>
</evidence>
<dbReference type="InterPro" id="IPR013210">
    <property type="entry name" value="LRR_N_plant-typ"/>
</dbReference>
<dbReference type="PANTHER" id="PTHR48063">
    <property type="entry name" value="LRR RECEPTOR-LIKE KINASE"/>
    <property type="match status" value="1"/>
</dbReference>
<evidence type="ECO:0000256" key="5">
    <source>
        <dbReference type="ARBA" id="ARBA00022737"/>
    </source>
</evidence>
<evidence type="ECO:0000256" key="6">
    <source>
        <dbReference type="ARBA" id="ARBA00022989"/>
    </source>
</evidence>
<evidence type="ECO:0000313" key="12">
    <source>
        <dbReference type="Proteomes" id="UP000324705"/>
    </source>
</evidence>
<protein>
    <recommendedName>
        <fullName evidence="10">Leucine-rich repeat-containing N-terminal plant-type domain-containing protein</fullName>
    </recommendedName>
</protein>
<dbReference type="EMBL" id="LT934123">
    <property type="protein sequence ID" value="VAI69449.1"/>
    <property type="molecule type" value="Genomic_DNA"/>
</dbReference>
<name>A0A9R1BI37_TRITD</name>
<dbReference type="InterPro" id="IPR046956">
    <property type="entry name" value="RLP23-like"/>
</dbReference>
<dbReference type="Proteomes" id="UP000324705">
    <property type="component" value="Chromosome 7A"/>
</dbReference>
<evidence type="ECO:0000256" key="9">
    <source>
        <dbReference type="SAM" id="SignalP"/>
    </source>
</evidence>
<evidence type="ECO:0000256" key="2">
    <source>
        <dbReference type="ARBA" id="ARBA00022614"/>
    </source>
</evidence>
<evidence type="ECO:0000256" key="3">
    <source>
        <dbReference type="ARBA" id="ARBA00022692"/>
    </source>
</evidence>
<evidence type="ECO:0000256" key="8">
    <source>
        <dbReference type="ARBA" id="ARBA00023180"/>
    </source>
</evidence>
<keyword evidence="8" id="KW-0325">Glycoprotein</keyword>
<proteinExistence type="predicted"/>
<dbReference type="AlphaFoldDB" id="A0A9R1BI37"/>